<dbReference type="Proteomes" id="UP001408356">
    <property type="component" value="Unassembled WGS sequence"/>
</dbReference>
<evidence type="ECO:0000256" key="2">
    <source>
        <dbReference type="ARBA" id="ARBA00012217"/>
    </source>
</evidence>
<keyword evidence="11" id="KW-1185">Reference proteome</keyword>
<keyword evidence="7" id="KW-0067">ATP-binding</keyword>
<name>A0ABR2USQ1_9PEZI</name>
<dbReference type="PANTHER" id="PTHR43700:SF1">
    <property type="entry name" value="PHOSPHORIBOSYLAMINOIMIDAZOLE-SUCCINOCARBOXAMIDE SYNTHASE"/>
    <property type="match status" value="1"/>
</dbReference>
<gene>
    <name evidence="10" type="ORF">SUNI508_08750</name>
</gene>
<dbReference type="SUPFAM" id="SSF56104">
    <property type="entry name" value="SAICAR synthase-like"/>
    <property type="match status" value="1"/>
</dbReference>
<organism evidence="10 11">
    <name type="scientific">Seiridium unicorne</name>
    <dbReference type="NCBI Taxonomy" id="138068"/>
    <lineage>
        <taxon>Eukaryota</taxon>
        <taxon>Fungi</taxon>
        <taxon>Dikarya</taxon>
        <taxon>Ascomycota</taxon>
        <taxon>Pezizomycotina</taxon>
        <taxon>Sordariomycetes</taxon>
        <taxon>Xylariomycetidae</taxon>
        <taxon>Amphisphaeriales</taxon>
        <taxon>Sporocadaceae</taxon>
        <taxon>Seiridium</taxon>
    </lineage>
</organism>
<dbReference type="PANTHER" id="PTHR43700">
    <property type="entry name" value="PHOSPHORIBOSYLAMINOIMIDAZOLE-SUCCINOCARBOXAMIDE SYNTHASE"/>
    <property type="match status" value="1"/>
</dbReference>
<accession>A0ABR2USQ1</accession>
<evidence type="ECO:0000256" key="5">
    <source>
        <dbReference type="ARBA" id="ARBA00022741"/>
    </source>
</evidence>
<dbReference type="NCBIfam" id="NF010568">
    <property type="entry name" value="PRK13961.1"/>
    <property type="match status" value="1"/>
</dbReference>
<dbReference type="InterPro" id="IPR001636">
    <property type="entry name" value="SAICAR_synth"/>
</dbReference>
<comment type="pathway">
    <text evidence="1">Purine metabolism; IMP biosynthesis via de novo pathway; 5-amino-1-(5-phospho-D-ribosyl)imidazole-4-carboxamide from 5-amino-1-(5-phospho-D-ribosyl)imidazole-4-carboxylate: step 1/2.</text>
</comment>
<evidence type="ECO:0000256" key="4">
    <source>
        <dbReference type="ARBA" id="ARBA00022598"/>
    </source>
</evidence>
<evidence type="ECO:0000313" key="10">
    <source>
        <dbReference type="EMBL" id="KAK9417390.1"/>
    </source>
</evidence>
<dbReference type="Gene3D" id="3.30.470.20">
    <property type="entry name" value="ATP-grasp fold, B domain"/>
    <property type="match status" value="1"/>
</dbReference>
<dbReference type="InterPro" id="IPR028923">
    <property type="entry name" value="SAICAR_synt/ADE2_N"/>
</dbReference>
<keyword evidence="4" id="KW-0436">Ligase</keyword>
<dbReference type="NCBIfam" id="TIGR00081">
    <property type="entry name" value="purC"/>
    <property type="match status" value="1"/>
</dbReference>
<dbReference type="Pfam" id="PF01259">
    <property type="entry name" value="SAICAR_synt"/>
    <property type="match status" value="1"/>
</dbReference>
<dbReference type="CDD" id="cd01414">
    <property type="entry name" value="SAICAR_synt_Sc"/>
    <property type="match status" value="1"/>
</dbReference>
<evidence type="ECO:0000313" key="11">
    <source>
        <dbReference type="Proteomes" id="UP001408356"/>
    </source>
</evidence>
<keyword evidence="6" id="KW-0658">Purine biosynthesis</keyword>
<evidence type="ECO:0000256" key="1">
    <source>
        <dbReference type="ARBA" id="ARBA00004672"/>
    </source>
</evidence>
<dbReference type="EC" id="6.3.2.6" evidence="2"/>
<dbReference type="Gene3D" id="3.30.200.20">
    <property type="entry name" value="Phosphorylase Kinase, domain 1"/>
    <property type="match status" value="1"/>
</dbReference>
<dbReference type="EMBL" id="JARVKF010000398">
    <property type="protein sequence ID" value="KAK9417390.1"/>
    <property type="molecule type" value="Genomic_DNA"/>
</dbReference>
<comment type="caution">
    <text evidence="10">The sequence shown here is derived from an EMBL/GenBank/DDBJ whole genome shotgun (WGS) entry which is preliminary data.</text>
</comment>
<sequence length="325" mass="36295">MASQGLTHINIKSLPKRAEGKVRNLYDVDEKTLLFVTTDRISAYDVVMNNAVPLKGAILTQISKHWFSVLSEKVPGLKTHFITTDIPAALTPEEAAEVKNRSMVVRKLEVIQIEAIVRGYVTGSAYKEYKKSGTVHGIKLPEGLRECDAIPGGPIYTPSTKAPLGKHDENISPQQAKEYLAKEYPGGKGEKIADRIAELAVQIFKAGQEYAAERGIILADSKYDMLTRHLKSVELAIDNETGEIILADECLTPDSSRYWPKDKYEPGRDQESFDKQFLRNYLTENGLKGKENVTVPDEILRATSERYQEVFERLVGKKLQDVLGS</sequence>
<proteinExistence type="inferred from homology"/>
<evidence type="ECO:0000256" key="7">
    <source>
        <dbReference type="ARBA" id="ARBA00022840"/>
    </source>
</evidence>
<keyword evidence="5" id="KW-0547">Nucleotide-binding</keyword>
<feature type="domain" description="SAICAR synthetase/ADE2 N-terminal" evidence="9">
    <location>
        <begin position="18"/>
        <end position="293"/>
    </location>
</feature>
<protein>
    <recommendedName>
        <fullName evidence="3">Phosphoribosylaminoimidazole-succinocarboxamide synthase</fullName>
        <ecNumber evidence="2">6.3.2.6</ecNumber>
    </recommendedName>
    <alternativeName>
        <fullName evidence="8">SAICAR synthetase</fullName>
    </alternativeName>
</protein>
<evidence type="ECO:0000259" key="9">
    <source>
        <dbReference type="Pfam" id="PF01259"/>
    </source>
</evidence>
<dbReference type="HAMAP" id="MF_00137">
    <property type="entry name" value="SAICAR_synth"/>
    <property type="match status" value="1"/>
</dbReference>
<evidence type="ECO:0000256" key="6">
    <source>
        <dbReference type="ARBA" id="ARBA00022755"/>
    </source>
</evidence>
<evidence type="ECO:0000256" key="3">
    <source>
        <dbReference type="ARBA" id="ARBA00016460"/>
    </source>
</evidence>
<dbReference type="PROSITE" id="PS50096">
    <property type="entry name" value="IQ"/>
    <property type="match status" value="1"/>
</dbReference>
<reference evidence="10 11" key="1">
    <citation type="journal article" date="2024" name="J. Plant Pathol.">
        <title>Sequence and assembly of the genome of Seiridium unicorne, isolate CBS 538.82, causal agent of cypress canker disease.</title>
        <authorList>
            <person name="Scali E."/>
            <person name="Rocca G.D."/>
            <person name="Danti R."/>
            <person name="Garbelotto M."/>
            <person name="Barberini S."/>
            <person name="Baroncelli R."/>
            <person name="Emiliani G."/>
        </authorList>
    </citation>
    <scope>NUCLEOTIDE SEQUENCE [LARGE SCALE GENOMIC DNA]</scope>
    <source>
        <strain evidence="10 11">BM-138-508</strain>
    </source>
</reference>
<evidence type="ECO:0000256" key="8">
    <source>
        <dbReference type="ARBA" id="ARBA00030409"/>
    </source>
</evidence>